<sequence length="176" mass="19726">MRRRGFGGGRPLEMCEMEKSTAYHSPLLRLQRPRSTGTFPHYRPRTNVPTACQDVHYSEGWCDLYYLWTEYPFDGERVNDRPRGFWGLFASWAVPAGSNVVSLAVGWKVGKRDGMAWKIVPLLGALFKLTPVTPPGSQDRVPDSQARAFEAQTSSKFPAVARDGRDPSIAPAKRAQ</sequence>
<dbReference type="EMBL" id="JEMN01001032">
    <property type="protein sequence ID" value="KXH51125.1"/>
    <property type="molecule type" value="Genomic_DNA"/>
</dbReference>
<evidence type="ECO:0000256" key="1">
    <source>
        <dbReference type="SAM" id="MobiDB-lite"/>
    </source>
</evidence>
<gene>
    <name evidence="2" type="ORF">CNYM01_03627</name>
</gene>
<feature type="region of interest" description="Disordered" evidence="1">
    <location>
        <begin position="134"/>
        <end position="176"/>
    </location>
</feature>
<reference evidence="2 3" key="1">
    <citation type="submission" date="2014-02" db="EMBL/GenBank/DDBJ databases">
        <title>The genome sequence of Colletotrichum nymphaeae SA-01.</title>
        <authorList>
            <person name="Baroncelli R."/>
            <person name="Thon M.R."/>
        </authorList>
    </citation>
    <scope>NUCLEOTIDE SEQUENCE [LARGE SCALE GENOMIC DNA]</scope>
    <source>
        <strain evidence="2 3">SA-01</strain>
    </source>
</reference>
<accession>A0A135TSK1</accession>
<dbReference type="Proteomes" id="UP000070054">
    <property type="component" value="Unassembled WGS sequence"/>
</dbReference>
<protein>
    <submittedName>
        <fullName evidence="2">Uncharacterized protein</fullName>
    </submittedName>
</protein>
<dbReference type="AlphaFoldDB" id="A0A135TSK1"/>
<name>A0A135TSK1_9PEZI</name>
<comment type="caution">
    <text evidence="2">The sequence shown here is derived from an EMBL/GenBank/DDBJ whole genome shotgun (WGS) entry which is preliminary data.</text>
</comment>
<evidence type="ECO:0000313" key="2">
    <source>
        <dbReference type="EMBL" id="KXH51125.1"/>
    </source>
</evidence>
<organism evidence="2 3">
    <name type="scientific">Colletotrichum nymphaeae SA-01</name>
    <dbReference type="NCBI Taxonomy" id="1460502"/>
    <lineage>
        <taxon>Eukaryota</taxon>
        <taxon>Fungi</taxon>
        <taxon>Dikarya</taxon>
        <taxon>Ascomycota</taxon>
        <taxon>Pezizomycotina</taxon>
        <taxon>Sordariomycetes</taxon>
        <taxon>Hypocreomycetidae</taxon>
        <taxon>Glomerellales</taxon>
        <taxon>Glomerellaceae</taxon>
        <taxon>Colletotrichum</taxon>
        <taxon>Colletotrichum acutatum species complex</taxon>
    </lineage>
</organism>
<keyword evidence="3" id="KW-1185">Reference proteome</keyword>
<evidence type="ECO:0000313" key="3">
    <source>
        <dbReference type="Proteomes" id="UP000070054"/>
    </source>
</evidence>
<proteinExistence type="predicted"/>